<dbReference type="EMBL" id="JAGHQM010000429">
    <property type="protein sequence ID" value="KAH0562011.1"/>
    <property type="molecule type" value="Genomic_DNA"/>
</dbReference>
<feature type="compositionally biased region" description="Basic and acidic residues" evidence="1">
    <location>
        <begin position="100"/>
        <end position="112"/>
    </location>
</feature>
<reference evidence="2" key="1">
    <citation type="submission" date="2021-03" db="EMBL/GenBank/DDBJ databases">
        <title>Comparative genomics and phylogenomic investigation of the class Geoglossomycetes provide insights into ecological specialization and systematics.</title>
        <authorList>
            <person name="Melie T."/>
            <person name="Pirro S."/>
            <person name="Miller A.N."/>
            <person name="Quandt A."/>
        </authorList>
    </citation>
    <scope>NUCLEOTIDE SEQUENCE</scope>
    <source>
        <strain evidence="2">CAQ_001_2017</strain>
    </source>
</reference>
<gene>
    <name evidence="2" type="ORF">GP486_003281</name>
</gene>
<protein>
    <submittedName>
        <fullName evidence="2">Uncharacterized protein</fullName>
    </submittedName>
</protein>
<dbReference type="Proteomes" id="UP000750711">
    <property type="component" value="Unassembled WGS sequence"/>
</dbReference>
<keyword evidence="3" id="KW-1185">Reference proteome</keyword>
<evidence type="ECO:0000256" key="1">
    <source>
        <dbReference type="SAM" id="MobiDB-lite"/>
    </source>
</evidence>
<feature type="non-terminal residue" evidence="2">
    <location>
        <position position="1"/>
    </location>
</feature>
<sequence length="131" mass="13834">HPPHEIRVADEVPPHGDGVYGIISLSAHPRVLCALLPPETSAQQRDTGTLQGPSEGSQGDLGGDGSGIRDAATERSARVLGSAGEKRVVRIRGGLEDLDEGQRREEPELREEVGECDDRVAVLRALVGAEG</sequence>
<name>A0A9P8LD69_9PEZI</name>
<accession>A0A9P8LD69</accession>
<proteinExistence type="predicted"/>
<feature type="compositionally biased region" description="Polar residues" evidence="1">
    <location>
        <begin position="40"/>
        <end position="55"/>
    </location>
</feature>
<feature type="region of interest" description="Disordered" evidence="1">
    <location>
        <begin position="37"/>
        <end position="112"/>
    </location>
</feature>
<dbReference type="AlphaFoldDB" id="A0A9P8LD69"/>
<evidence type="ECO:0000313" key="2">
    <source>
        <dbReference type="EMBL" id="KAH0562011.1"/>
    </source>
</evidence>
<organism evidence="2 3">
    <name type="scientific">Trichoglossum hirsutum</name>
    <dbReference type="NCBI Taxonomy" id="265104"/>
    <lineage>
        <taxon>Eukaryota</taxon>
        <taxon>Fungi</taxon>
        <taxon>Dikarya</taxon>
        <taxon>Ascomycota</taxon>
        <taxon>Pezizomycotina</taxon>
        <taxon>Geoglossomycetes</taxon>
        <taxon>Geoglossales</taxon>
        <taxon>Geoglossaceae</taxon>
        <taxon>Trichoglossum</taxon>
    </lineage>
</organism>
<comment type="caution">
    <text evidence="2">The sequence shown here is derived from an EMBL/GenBank/DDBJ whole genome shotgun (WGS) entry which is preliminary data.</text>
</comment>
<evidence type="ECO:0000313" key="3">
    <source>
        <dbReference type="Proteomes" id="UP000750711"/>
    </source>
</evidence>